<gene>
    <name evidence="1" type="ORF">BD821_1316</name>
</gene>
<protein>
    <recommendedName>
        <fullName evidence="3">Relaxase/mobilization nuclease-like protein</fullName>
    </recommendedName>
</protein>
<dbReference type="EMBL" id="PTIS01000031">
    <property type="protein sequence ID" value="PPK43240.1"/>
    <property type="molecule type" value="Genomic_DNA"/>
</dbReference>
<evidence type="ECO:0000313" key="1">
    <source>
        <dbReference type="EMBL" id="PPK43240.1"/>
    </source>
</evidence>
<organism evidence="1 2">
    <name type="scientific">Clostridium algidicarnis DSM 15099</name>
    <dbReference type="NCBI Taxonomy" id="1121295"/>
    <lineage>
        <taxon>Bacteria</taxon>
        <taxon>Bacillati</taxon>
        <taxon>Bacillota</taxon>
        <taxon>Clostridia</taxon>
        <taxon>Eubacteriales</taxon>
        <taxon>Clostridiaceae</taxon>
        <taxon>Clostridium</taxon>
    </lineage>
</organism>
<evidence type="ECO:0008006" key="3">
    <source>
        <dbReference type="Google" id="ProtNLM"/>
    </source>
</evidence>
<dbReference type="AlphaFoldDB" id="A0A2S6FUB3"/>
<reference evidence="1 2" key="1">
    <citation type="submission" date="2018-02" db="EMBL/GenBank/DDBJ databases">
        <title>Genomic Encyclopedia of Archaeal and Bacterial Type Strains, Phase II (KMG-II): from individual species to whole genera.</title>
        <authorList>
            <person name="Goeker M."/>
        </authorList>
    </citation>
    <scope>NUCLEOTIDE SEQUENCE [LARGE SCALE GENOMIC DNA]</scope>
    <source>
        <strain evidence="1 2">DSM 15099</strain>
    </source>
</reference>
<name>A0A2S6FUB3_9CLOT</name>
<dbReference type="Proteomes" id="UP000239863">
    <property type="component" value="Unassembled WGS sequence"/>
</dbReference>
<evidence type="ECO:0000313" key="2">
    <source>
        <dbReference type="Proteomes" id="UP000239863"/>
    </source>
</evidence>
<accession>A0A2S6FUB3</accession>
<dbReference type="RefSeq" id="WP_169994238.1">
    <property type="nucleotide sequence ID" value="NZ_PTIS01000031.1"/>
</dbReference>
<sequence length="100" mass="12108">MLIYDEYRKAKDKETFKENHYGEIILHQNAKKYFDKLGVKKLAKISDLQVEFKELNAKKKALYEQYYELKDSVKQYQTVQRNLEQLLPQKQNKKSIGYDR</sequence>
<comment type="caution">
    <text evidence="1">The sequence shown here is derived from an EMBL/GenBank/DDBJ whole genome shotgun (WGS) entry which is preliminary data.</text>
</comment>
<proteinExistence type="predicted"/>